<dbReference type="OrthoDB" id="3945482at2759"/>
<feature type="compositionally biased region" description="Acidic residues" evidence="1">
    <location>
        <begin position="94"/>
        <end position="105"/>
    </location>
</feature>
<feature type="region of interest" description="Disordered" evidence="1">
    <location>
        <begin position="56"/>
        <end position="115"/>
    </location>
</feature>
<dbReference type="EMBL" id="MU003692">
    <property type="protein sequence ID" value="KAF2817648.1"/>
    <property type="molecule type" value="Genomic_DNA"/>
</dbReference>
<evidence type="ECO:0000313" key="2">
    <source>
        <dbReference type="EMBL" id="KAF2817648.1"/>
    </source>
</evidence>
<protein>
    <submittedName>
        <fullName evidence="2 4">Uncharacterized protein</fullName>
    </submittedName>
</protein>
<accession>A0A6A6Z9Z7</accession>
<reference evidence="2 4" key="1">
    <citation type="journal article" date="2020" name="Stud. Mycol.">
        <title>101 Dothideomycetes genomes: a test case for predicting lifestyles and emergence of pathogens.</title>
        <authorList>
            <person name="Haridas S."/>
            <person name="Albert R."/>
            <person name="Binder M."/>
            <person name="Bloem J."/>
            <person name="Labutti K."/>
            <person name="Salamov A."/>
            <person name="Andreopoulos B."/>
            <person name="Baker S."/>
            <person name="Barry K."/>
            <person name="Bills G."/>
            <person name="Bluhm B."/>
            <person name="Cannon C."/>
            <person name="Castanera R."/>
            <person name="Culley D."/>
            <person name="Daum C."/>
            <person name="Ezra D."/>
            <person name="Gonzalez J."/>
            <person name="Henrissat B."/>
            <person name="Kuo A."/>
            <person name="Liang C."/>
            <person name="Lipzen A."/>
            <person name="Lutzoni F."/>
            <person name="Magnuson J."/>
            <person name="Mondo S."/>
            <person name="Nolan M."/>
            <person name="Ohm R."/>
            <person name="Pangilinan J."/>
            <person name="Park H.-J."/>
            <person name="Ramirez L."/>
            <person name="Alfaro M."/>
            <person name="Sun H."/>
            <person name="Tritt A."/>
            <person name="Yoshinaga Y."/>
            <person name="Zwiers L.-H."/>
            <person name="Turgeon B."/>
            <person name="Goodwin S."/>
            <person name="Spatafora J."/>
            <person name="Crous P."/>
            <person name="Grigoriev I."/>
        </authorList>
    </citation>
    <scope>NUCLEOTIDE SEQUENCE</scope>
    <source>
        <strain evidence="2 4">CBS 304.34</strain>
    </source>
</reference>
<keyword evidence="3" id="KW-1185">Reference proteome</keyword>
<evidence type="ECO:0000313" key="3">
    <source>
        <dbReference type="Proteomes" id="UP000504636"/>
    </source>
</evidence>
<dbReference type="RefSeq" id="XP_033584612.1">
    <property type="nucleotide sequence ID" value="XM_033713349.1"/>
</dbReference>
<reference evidence="4" key="3">
    <citation type="submission" date="2025-04" db="UniProtKB">
        <authorList>
            <consortium name="RefSeq"/>
        </authorList>
    </citation>
    <scope>IDENTIFICATION</scope>
    <source>
        <strain evidence="4">CBS 304.34</strain>
    </source>
</reference>
<evidence type="ECO:0000313" key="4">
    <source>
        <dbReference type="RefSeq" id="XP_033584612.1"/>
    </source>
</evidence>
<proteinExistence type="predicted"/>
<sequence>MGHIARIMETELGGQLLGEKRCTQCKLKGFECWSYSKEALGQVNQRGVACARSCHRPPRKCSLSPHTGRKKRSERTRTEALAVVDLGSGSVDGVSDEWENPDDEITSSPGSSFSH</sequence>
<evidence type="ECO:0000256" key="1">
    <source>
        <dbReference type="SAM" id="MobiDB-lite"/>
    </source>
</evidence>
<feature type="compositionally biased region" description="Low complexity" evidence="1">
    <location>
        <begin position="83"/>
        <end position="93"/>
    </location>
</feature>
<feature type="compositionally biased region" description="Polar residues" evidence="1">
    <location>
        <begin position="106"/>
        <end position="115"/>
    </location>
</feature>
<gene>
    <name evidence="2 4" type="ORF">BDZ99DRAFT_21157</name>
</gene>
<name>A0A6A6Z9Z7_9PEZI</name>
<dbReference type="Proteomes" id="UP000504636">
    <property type="component" value="Unplaced"/>
</dbReference>
<dbReference type="GeneID" id="54454242"/>
<organism evidence="2">
    <name type="scientific">Mytilinidion resinicola</name>
    <dbReference type="NCBI Taxonomy" id="574789"/>
    <lineage>
        <taxon>Eukaryota</taxon>
        <taxon>Fungi</taxon>
        <taxon>Dikarya</taxon>
        <taxon>Ascomycota</taxon>
        <taxon>Pezizomycotina</taxon>
        <taxon>Dothideomycetes</taxon>
        <taxon>Pleosporomycetidae</taxon>
        <taxon>Mytilinidiales</taxon>
        <taxon>Mytilinidiaceae</taxon>
        <taxon>Mytilinidion</taxon>
    </lineage>
</organism>
<dbReference type="AlphaFoldDB" id="A0A6A6Z9Z7"/>
<reference evidence="4" key="2">
    <citation type="submission" date="2020-04" db="EMBL/GenBank/DDBJ databases">
        <authorList>
            <consortium name="NCBI Genome Project"/>
        </authorList>
    </citation>
    <scope>NUCLEOTIDE SEQUENCE</scope>
    <source>
        <strain evidence="4">CBS 304.34</strain>
    </source>
</reference>